<feature type="region of interest" description="Disordered" evidence="1">
    <location>
        <begin position="147"/>
        <end position="181"/>
    </location>
</feature>
<feature type="compositionally biased region" description="Basic residues" evidence="1">
    <location>
        <begin position="254"/>
        <end position="264"/>
    </location>
</feature>
<feature type="compositionally biased region" description="Basic and acidic residues" evidence="1">
    <location>
        <begin position="51"/>
        <end position="63"/>
    </location>
</feature>
<dbReference type="PANTHER" id="PTHR31014">
    <property type="entry name" value="MITOCHONDRIAL TRANSLATION SYSTEM COMPONENT PET127-RELATED"/>
    <property type="match status" value="1"/>
</dbReference>
<dbReference type="OrthoDB" id="10249045at2759"/>
<proteinExistence type="predicted"/>
<sequence length="978" mass="108354">MHRLHNARSIAIGALTCRKRAFGVSAGVLNSNSDAGSNRSQSRGQSQSVDELGKDDSRSRETVNDEQGQQGGHGQGHVLGELSRALRSQRDPSRSHANSAYTAEDYTDPKTTSSSFNTDPLIQEITQKIDSAVEETINSCIRNPHHVVPAAGVSKRRKKEKQPRKKKALGKAKFGSAGARPAVESARASLAGFDAKRAGVLQLLLEGSGETNPLAKDGWTTGWGEDALRPGENENHGLQGSFSGDGRQSEIKSTRRGHPPHIRHPLPYTRRVEGLFDDTRDLNAPSSGGPSPINNILEDVDPPSEHKPIARLAHGLDRVLFNPGVHWLQDPRSRVYNFTPWLESIPKVTDFAFERVTGFIRSSQDDDLHNLAKIHSRPYVGSTSSLTGLLSHIYFLISGGKEVDTSVLSGAFAHEPTNFTPGQRMPVSIVLRYTDGVWAVDSGKDGEDDSEKNVLTWMGTLLEKFLTVTEPEFKTLLRSSPAPTEGEEDKKREAYRYAKSDRFLTRSQLDCVDPRLPGTGVFDVKTRAAVPIRLDLLNFEENSGYLIRTLHGPLESFEKEYYDLIRSAFLKYSFQARIGNMDGVFVAYHNTARVFGFQYVSLEEMDARLFGQDVKPAGDSAPTRGARVFEKCMKLLETVMDEIVGVFGERSVKCTFETRERSPKMNIWVEPVEWDAEKEGKGKNVVELKEAEEETKVAEQGKDDEGEENRVKTEEPPIVQIDVEVQNFVAGQPVWGAKAIGVAPDENWILHWTISHSSLEASRIRANLASAKDRQFRAWNFPSNISRPEEMRAWWNALDFGGQKNAASPSGDDDGIVAEEVAVGRLHDMVAGDESLVAMGDENGLIEEKGPEANENGAPPFNPRLFRPASTNIEVLRQLSRDGREETLRAEAEEEAMGREKIVWGLITQAPETGTVDTVEQTSEEKEKDALRVDEPVLPANHRIVIQYSVDIVFAIAVYVNDSDDEQPSKSFTFGRNC</sequence>
<feature type="region of interest" description="Disordered" evidence="1">
    <location>
        <begin position="28"/>
        <end position="119"/>
    </location>
</feature>
<comment type="caution">
    <text evidence="2">The sequence shown here is derived from an EMBL/GenBank/DDBJ whole genome shotgun (WGS) entry which is preliminary data.</text>
</comment>
<dbReference type="EMBL" id="JABBWD010000031">
    <property type="protein sequence ID" value="KAG1775732.1"/>
    <property type="molecule type" value="Genomic_DNA"/>
</dbReference>
<reference evidence="2" key="1">
    <citation type="journal article" date="2020" name="New Phytol.">
        <title>Comparative genomics reveals dynamic genome evolution in host specialist ectomycorrhizal fungi.</title>
        <authorList>
            <person name="Lofgren L.A."/>
            <person name="Nguyen N.H."/>
            <person name="Vilgalys R."/>
            <person name="Ruytinx J."/>
            <person name="Liao H.L."/>
            <person name="Branco S."/>
            <person name="Kuo A."/>
            <person name="LaButti K."/>
            <person name="Lipzen A."/>
            <person name="Andreopoulos W."/>
            <person name="Pangilinan J."/>
            <person name="Riley R."/>
            <person name="Hundley H."/>
            <person name="Na H."/>
            <person name="Barry K."/>
            <person name="Grigoriev I.V."/>
            <person name="Stajich J.E."/>
            <person name="Kennedy P.G."/>
        </authorList>
    </citation>
    <scope>NUCLEOTIDE SEQUENCE</scope>
    <source>
        <strain evidence="2">DOB743</strain>
    </source>
</reference>
<feature type="region of interest" description="Disordered" evidence="1">
    <location>
        <begin position="690"/>
        <end position="713"/>
    </location>
</feature>
<dbReference type="AlphaFoldDB" id="A0A9P6ZSA4"/>
<name>A0A9P6ZSA4_9AGAM</name>
<feature type="compositionally biased region" description="Low complexity" evidence="1">
    <location>
        <begin position="36"/>
        <end position="48"/>
    </location>
</feature>
<keyword evidence="3" id="KW-1185">Reference proteome</keyword>
<feature type="compositionally biased region" description="Basic residues" evidence="1">
    <location>
        <begin position="154"/>
        <end position="170"/>
    </location>
</feature>
<dbReference type="Pfam" id="PF08634">
    <property type="entry name" value="Pet127"/>
    <property type="match status" value="1"/>
</dbReference>
<dbReference type="GO" id="GO:0005740">
    <property type="term" value="C:mitochondrial envelope"/>
    <property type="evidence" value="ECO:0007669"/>
    <property type="project" value="TreeGrafter"/>
</dbReference>
<dbReference type="Proteomes" id="UP000714275">
    <property type="component" value="Unassembled WGS sequence"/>
</dbReference>
<accession>A0A9P6ZSA4</accession>
<protein>
    <submittedName>
        <fullName evidence="2">Mitochondrial protein Pet127-domain-containing protein</fullName>
    </submittedName>
</protein>
<organism evidence="2 3">
    <name type="scientific">Suillus placidus</name>
    <dbReference type="NCBI Taxonomy" id="48579"/>
    <lineage>
        <taxon>Eukaryota</taxon>
        <taxon>Fungi</taxon>
        <taxon>Dikarya</taxon>
        <taxon>Basidiomycota</taxon>
        <taxon>Agaricomycotina</taxon>
        <taxon>Agaricomycetes</taxon>
        <taxon>Agaricomycetidae</taxon>
        <taxon>Boletales</taxon>
        <taxon>Suillineae</taxon>
        <taxon>Suillaceae</taxon>
        <taxon>Suillus</taxon>
    </lineage>
</organism>
<dbReference type="PANTHER" id="PTHR31014:SF0">
    <property type="entry name" value="MITOCHONDRIAL TRANSLATION SYSTEM COMPONENT PET127-RELATED"/>
    <property type="match status" value="1"/>
</dbReference>
<dbReference type="InterPro" id="IPR013943">
    <property type="entry name" value="Pet127"/>
</dbReference>
<feature type="region of interest" description="Disordered" evidence="1">
    <location>
        <begin position="210"/>
        <end position="266"/>
    </location>
</feature>
<evidence type="ECO:0000256" key="1">
    <source>
        <dbReference type="SAM" id="MobiDB-lite"/>
    </source>
</evidence>
<dbReference type="GO" id="GO:0000964">
    <property type="term" value="P:mitochondrial RNA 5'-end processing"/>
    <property type="evidence" value="ECO:0007669"/>
    <property type="project" value="TreeGrafter"/>
</dbReference>
<evidence type="ECO:0000313" key="3">
    <source>
        <dbReference type="Proteomes" id="UP000714275"/>
    </source>
</evidence>
<feature type="compositionally biased region" description="Basic and acidic residues" evidence="1">
    <location>
        <begin position="226"/>
        <end position="235"/>
    </location>
</feature>
<gene>
    <name evidence="2" type="ORF">EV702DRAFT_1269237</name>
</gene>
<feature type="compositionally biased region" description="Polar residues" evidence="1">
    <location>
        <begin position="109"/>
        <end position="119"/>
    </location>
</feature>
<evidence type="ECO:0000313" key="2">
    <source>
        <dbReference type="EMBL" id="KAG1775732.1"/>
    </source>
</evidence>